<dbReference type="EC" id="5.4.99.12" evidence="4"/>
<dbReference type="GO" id="GO:0160147">
    <property type="term" value="F:tRNA pseudouridine(38-40) synthase activity"/>
    <property type="evidence" value="ECO:0007669"/>
    <property type="project" value="UniProtKB-EC"/>
</dbReference>
<comment type="similarity">
    <text evidence="1 4 7">Belongs to the tRNA pseudouridine synthase TruA family.</text>
</comment>
<dbReference type="EMBL" id="ARQD01000005">
    <property type="protein sequence ID" value="KIX84923.1"/>
    <property type="molecule type" value="Genomic_DNA"/>
</dbReference>
<keyword evidence="10" id="KW-1185">Reference proteome</keyword>
<comment type="function">
    <text evidence="4">Formation of pseudouridine at positions 38, 39 and 40 in the anticodon stem and loop of transfer RNAs.</text>
</comment>
<name>A0A0D2JKJ8_9BACT</name>
<evidence type="ECO:0000256" key="5">
    <source>
        <dbReference type="PIRSR" id="PIRSR001430-1"/>
    </source>
</evidence>
<dbReference type="Pfam" id="PF01416">
    <property type="entry name" value="PseudoU_synth_1"/>
    <property type="match status" value="2"/>
</dbReference>
<evidence type="ECO:0000259" key="8">
    <source>
        <dbReference type="Pfam" id="PF01416"/>
    </source>
</evidence>
<evidence type="ECO:0000256" key="7">
    <source>
        <dbReference type="RuleBase" id="RU003792"/>
    </source>
</evidence>
<dbReference type="Gene3D" id="3.30.70.580">
    <property type="entry name" value="Pseudouridine synthase I, catalytic domain, N-terminal subdomain"/>
    <property type="match status" value="1"/>
</dbReference>
<dbReference type="GO" id="GO:0031119">
    <property type="term" value="P:tRNA pseudouridine synthesis"/>
    <property type="evidence" value="ECO:0007669"/>
    <property type="project" value="UniProtKB-UniRule"/>
</dbReference>
<evidence type="ECO:0000256" key="6">
    <source>
        <dbReference type="PIRSR" id="PIRSR001430-2"/>
    </source>
</evidence>
<sequence length="247" mass="28019">MNYYRMVIAYDGTAYAGWQEQPDQPTVSGKLSSVFASIFDAPVLIQAASRTDAGVHALGQVVCARTIRTVEPKLLTRVWNGRLPSDILIRNITCMSPGYDPRDNVNFKTYYYHLFPQRPLPFAARYGWYYRYPLNYAKLTECLSVFSGTHDFRAFCTGTEMGPNTVRTINEIGYEKIRRFGVTRIYVKGPGFMKYMVRRIVGACVQVASSDTPVSYIHEILHARSPEHTLVKAPAHGLMLHSIAYRT</sequence>
<evidence type="ECO:0000313" key="9">
    <source>
        <dbReference type="EMBL" id="KIX84923.1"/>
    </source>
</evidence>
<feature type="domain" description="Pseudouridine synthase I TruA alpha/beta" evidence="8">
    <location>
        <begin position="146"/>
        <end position="245"/>
    </location>
</feature>
<comment type="subunit">
    <text evidence="4">Homodimer.</text>
</comment>
<dbReference type="InterPro" id="IPR020095">
    <property type="entry name" value="PsdUridine_synth_TruA_C"/>
</dbReference>
<dbReference type="eggNOG" id="COG0101">
    <property type="taxonomic scope" value="Bacteria"/>
</dbReference>
<gene>
    <name evidence="4" type="primary">truA</name>
    <name evidence="9" type="ORF">J120_04975</name>
</gene>
<comment type="caution">
    <text evidence="9">The sequence shown here is derived from an EMBL/GenBank/DDBJ whole genome shotgun (WGS) entry which is preliminary data.</text>
</comment>
<dbReference type="HAMAP" id="MF_00171">
    <property type="entry name" value="TruA"/>
    <property type="match status" value="1"/>
</dbReference>
<dbReference type="AlphaFoldDB" id="A0A0D2JKJ8"/>
<comment type="catalytic activity">
    <reaction evidence="4 7">
        <text>uridine(38/39/40) in tRNA = pseudouridine(38/39/40) in tRNA</text>
        <dbReference type="Rhea" id="RHEA:22376"/>
        <dbReference type="Rhea" id="RHEA-COMP:10085"/>
        <dbReference type="Rhea" id="RHEA-COMP:10087"/>
        <dbReference type="ChEBI" id="CHEBI:65314"/>
        <dbReference type="ChEBI" id="CHEBI:65315"/>
        <dbReference type="EC" id="5.4.99.12"/>
    </reaction>
</comment>
<dbReference type="InterPro" id="IPR001406">
    <property type="entry name" value="PsdUridine_synth_TruA"/>
</dbReference>
<dbReference type="GO" id="GO:0003723">
    <property type="term" value="F:RNA binding"/>
    <property type="evidence" value="ECO:0007669"/>
    <property type="project" value="InterPro"/>
</dbReference>
<protein>
    <recommendedName>
        <fullName evidence="4">tRNA pseudouridine synthase A</fullName>
        <ecNumber evidence="4">5.4.99.12</ecNumber>
    </recommendedName>
    <alternativeName>
        <fullName evidence="4">tRNA pseudouridine(38-40) synthase</fullName>
    </alternativeName>
    <alternativeName>
        <fullName evidence="4">tRNA pseudouridylate synthase I</fullName>
    </alternativeName>
    <alternativeName>
        <fullName evidence="4">tRNA-uridine isomerase I</fullName>
    </alternativeName>
</protein>
<comment type="caution">
    <text evidence="4">Lacks conserved residue(s) required for the propagation of feature annotation.</text>
</comment>
<dbReference type="InterPro" id="IPR020103">
    <property type="entry name" value="PsdUridine_synth_cat_dom_sf"/>
</dbReference>
<feature type="domain" description="Pseudouridine synthase I TruA alpha/beta" evidence="8">
    <location>
        <begin position="7"/>
        <end position="90"/>
    </location>
</feature>
<keyword evidence="3 4" id="KW-0413">Isomerase</keyword>
<dbReference type="NCBIfam" id="TIGR00071">
    <property type="entry name" value="hisT_truA"/>
    <property type="match status" value="1"/>
</dbReference>
<dbReference type="CDD" id="cd02570">
    <property type="entry name" value="PseudoU_synth_EcTruA"/>
    <property type="match status" value="1"/>
</dbReference>
<evidence type="ECO:0000256" key="2">
    <source>
        <dbReference type="ARBA" id="ARBA00022694"/>
    </source>
</evidence>
<evidence type="ECO:0000256" key="3">
    <source>
        <dbReference type="ARBA" id="ARBA00023235"/>
    </source>
</evidence>
<dbReference type="PANTHER" id="PTHR11142:SF0">
    <property type="entry name" value="TRNA PSEUDOURIDINE SYNTHASE-LIKE 1"/>
    <property type="match status" value="1"/>
</dbReference>
<dbReference type="STRING" id="1306947.J120_04975"/>
<accession>A0A0D2JKJ8</accession>
<dbReference type="InterPro" id="IPR020094">
    <property type="entry name" value="TruA/RsuA/RluB/E/F_N"/>
</dbReference>
<keyword evidence="2 4" id="KW-0819">tRNA processing</keyword>
<organism evidence="9 10">
    <name type="scientific">candidate division TM6 bacterium JCVI TM6SC1</name>
    <dbReference type="NCBI Taxonomy" id="1306947"/>
    <lineage>
        <taxon>Bacteria</taxon>
        <taxon>Candidatus Babelota</taxon>
        <taxon>Vermiphilus</taxon>
    </lineage>
</organism>
<dbReference type="Proteomes" id="UP000032214">
    <property type="component" value="Unassembled WGS sequence"/>
</dbReference>
<reference evidence="9 10" key="1">
    <citation type="journal article" date="2013" name="Proc. Natl. Acad. Sci. U.S.A.">
        <title>Candidate phylum TM6 genome recovered from a hospital sink biofilm provides genomic insights into this uncultivated phylum.</title>
        <authorList>
            <person name="McLean J.S."/>
            <person name="Lombardo M.J."/>
            <person name="Badger J.H."/>
            <person name="Edlund A."/>
            <person name="Novotny M."/>
            <person name="Yee-Greenbaum J."/>
            <person name="Vyahhi N."/>
            <person name="Hall A.P."/>
            <person name="Yang Y."/>
            <person name="Dupont C.L."/>
            <person name="Ziegler M.G."/>
            <person name="Chitsaz H."/>
            <person name="Allen A.E."/>
            <person name="Yooseph S."/>
            <person name="Tesler G."/>
            <person name="Pevzner P.A."/>
            <person name="Friedman R.M."/>
            <person name="Nealson K.H."/>
            <person name="Venter J.C."/>
            <person name="Lasken R.S."/>
        </authorList>
    </citation>
    <scope>NUCLEOTIDE SEQUENCE [LARGE SCALE GENOMIC DNA]</scope>
    <source>
        <strain evidence="9 10">TM6SC1</strain>
    </source>
</reference>
<proteinExistence type="inferred from homology"/>
<evidence type="ECO:0000256" key="1">
    <source>
        <dbReference type="ARBA" id="ARBA00009375"/>
    </source>
</evidence>
<evidence type="ECO:0000256" key="4">
    <source>
        <dbReference type="HAMAP-Rule" id="MF_00171"/>
    </source>
</evidence>
<dbReference type="Gene3D" id="3.30.70.660">
    <property type="entry name" value="Pseudouridine synthase I, catalytic domain, C-terminal subdomain"/>
    <property type="match status" value="1"/>
</dbReference>
<feature type="binding site" evidence="4 6">
    <location>
        <position position="110"/>
    </location>
    <ligand>
        <name>substrate</name>
    </ligand>
</feature>
<dbReference type="SUPFAM" id="SSF55120">
    <property type="entry name" value="Pseudouridine synthase"/>
    <property type="match status" value="1"/>
</dbReference>
<evidence type="ECO:0000313" key="10">
    <source>
        <dbReference type="Proteomes" id="UP000032214"/>
    </source>
</evidence>
<dbReference type="PIRSF" id="PIRSF001430">
    <property type="entry name" value="tRNA_psdUrid_synth"/>
    <property type="match status" value="1"/>
</dbReference>
<dbReference type="PANTHER" id="PTHR11142">
    <property type="entry name" value="PSEUDOURIDYLATE SYNTHASE"/>
    <property type="match status" value="1"/>
</dbReference>
<dbReference type="InterPro" id="IPR020097">
    <property type="entry name" value="PsdUridine_synth_TruA_a/b_dom"/>
</dbReference>
<feature type="active site" description="Nucleophile" evidence="4 5">
    <location>
        <position position="52"/>
    </location>
</feature>